<evidence type="ECO:0000313" key="4">
    <source>
        <dbReference type="Proteomes" id="UP001209681"/>
    </source>
</evidence>
<dbReference type="PANTHER" id="PTHR45663:SF11">
    <property type="entry name" value="GEO12009P1"/>
    <property type="match status" value="1"/>
</dbReference>
<dbReference type="Gene3D" id="3.40.30.10">
    <property type="entry name" value="Glutaredoxin"/>
    <property type="match status" value="1"/>
</dbReference>
<comment type="caution">
    <text evidence="3">The sequence shown here is derived from an EMBL/GenBank/DDBJ whole genome shotgun (WGS) entry which is preliminary data.</text>
</comment>
<dbReference type="InterPro" id="IPR013766">
    <property type="entry name" value="Thioredoxin_domain"/>
</dbReference>
<feature type="chain" id="PRO_5046940419" evidence="1">
    <location>
        <begin position="21"/>
        <end position="122"/>
    </location>
</feature>
<gene>
    <name evidence="3" type="ORF">OOT00_13655</name>
</gene>
<evidence type="ECO:0000313" key="3">
    <source>
        <dbReference type="EMBL" id="MCW7755032.1"/>
    </source>
</evidence>
<dbReference type="Pfam" id="PF00085">
    <property type="entry name" value="Thioredoxin"/>
    <property type="match status" value="1"/>
</dbReference>
<dbReference type="RefSeq" id="WP_265425947.1">
    <property type="nucleotide sequence ID" value="NZ_JAPFPW010000020.1"/>
</dbReference>
<dbReference type="Proteomes" id="UP001209681">
    <property type="component" value="Unassembled WGS sequence"/>
</dbReference>
<dbReference type="PANTHER" id="PTHR45663">
    <property type="entry name" value="GEO12009P1"/>
    <property type="match status" value="1"/>
</dbReference>
<dbReference type="SUPFAM" id="SSF52833">
    <property type="entry name" value="Thioredoxin-like"/>
    <property type="match status" value="1"/>
</dbReference>
<protein>
    <submittedName>
        <fullName evidence="3">Thioredoxin family protein</fullName>
    </submittedName>
</protein>
<dbReference type="InterPro" id="IPR036249">
    <property type="entry name" value="Thioredoxin-like_sf"/>
</dbReference>
<evidence type="ECO:0000256" key="1">
    <source>
        <dbReference type="SAM" id="SignalP"/>
    </source>
</evidence>
<proteinExistence type="predicted"/>
<dbReference type="CDD" id="cd02947">
    <property type="entry name" value="TRX_family"/>
    <property type="match status" value="1"/>
</dbReference>
<feature type="domain" description="Thioredoxin" evidence="2">
    <location>
        <begin position="10"/>
        <end position="121"/>
    </location>
</feature>
<accession>A0ABT3NC48</accession>
<name>A0ABT3NC48_9BACT</name>
<evidence type="ECO:0000259" key="2">
    <source>
        <dbReference type="PROSITE" id="PS51352"/>
    </source>
</evidence>
<organism evidence="3 4">
    <name type="scientific">Desulfobotulus pelophilus</name>
    <dbReference type="NCBI Taxonomy" id="2823377"/>
    <lineage>
        <taxon>Bacteria</taxon>
        <taxon>Pseudomonadati</taxon>
        <taxon>Thermodesulfobacteriota</taxon>
        <taxon>Desulfobacteria</taxon>
        <taxon>Desulfobacterales</taxon>
        <taxon>Desulfobacteraceae</taxon>
        <taxon>Desulfobotulus</taxon>
    </lineage>
</organism>
<sequence length="122" mass="13748">MKSTGTFFFLLILFSAPALWATPSIPELPVKGMVTMIDLGAESCIPCKMMAPILKELEKEYEGRAAIVFIDVWKHRDQARKYGIRGIPTQIFFDKEGKEAGRHVGFMDKKSIEDVLKQLGVE</sequence>
<reference evidence="3 4" key="1">
    <citation type="submission" date="2022-11" db="EMBL/GenBank/DDBJ databases">
        <title>Desulfobotulus tamanensis H1 sp. nov. - anaerobic, alkaliphilic, sulphate reducing bacterium isolated from terrestrial mud volcano.</title>
        <authorList>
            <person name="Frolova A."/>
            <person name="Merkel A.Y."/>
            <person name="Slobodkin A.I."/>
        </authorList>
    </citation>
    <scope>NUCLEOTIDE SEQUENCE [LARGE SCALE GENOMIC DNA]</scope>
    <source>
        <strain evidence="3 4">H1</strain>
    </source>
</reference>
<keyword evidence="4" id="KW-1185">Reference proteome</keyword>
<feature type="signal peptide" evidence="1">
    <location>
        <begin position="1"/>
        <end position="20"/>
    </location>
</feature>
<dbReference type="PROSITE" id="PS51352">
    <property type="entry name" value="THIOREDOXIN_2"/>
    <property type="match status" value="1"/>
</dbReference>
<keyword evidence="1" id="KW-0732">Signal</keyword>
<dbReference type="EMBL" id="JAPFPW010000020">
    <property type="protein sequence ID" value="MCW7755032.1"/>
    <property type="molecule type" value="Genomic_DNA"/>
</dbReference>